<reference evidence="2 3" key="1">
    <citation type="submission" date="2015-07" db="EMBL/GenBank/DDBJ databases">
        <title>The genome of Pseudoloma neurophilia, a relevant intracellular parasite of the zebrafish.</title>
        <authorList>
            <person name="Ndikumana S."/>
            <person name="Pelin A."/>
            <person name="Sanders J."/>
            <person name="Corradi N."/>
        </authorList>
    </citation>
    <scope>NUCLEOTIDE SEQUENCE [LARGE SCALE GENOMIC DNA]</scope>
    <source>
        <strain evidence="2 3">MK1</strain>
    </source>
</reference>
<organism evidence="2 3">
    <name type="scientific">Pseudoloma neurophilia</name>
    <dbReference type="NCBI Taxonomy" id="146866"/>
    <lineage>
        <taxon>Eukaryota</taxon>
        <taxon>Fungi</taxon>
        <taxon>Fungi incertae sedis</taxon>
        <taxon>Microsporidia</taxon>
        <taxon>Pseudoloma</taxon>
    </lineage>
</organism>
<protein>
    <submittedName>
        <fullName evidence="2">Glutaredoxin</fullName>
    </submittedName>
</protein>
<dbReference type="OrthoDB" id="418495at2759"/>
<dbReference type="CDD" id="cd02066">
    <property type="entry name" value="GRX_family"/>
    <property type="match status" value="1"/>
</dbReference>
<sequence length="96" mass="11547">MSITETNYEMKEEKIPTESIIQMEKRSILIGFDECPYCQQAMAYLDDQQIPYDYFERKDTIELQKEVLQNHKHKTFPMIWLKGEWVGGFDNLKQHI</sequence>
<dbReference type="InterPro" id="IPR002109">
    <property type="entry name" value="Glutaredoxin"/>
</dbReference>
<evidence type="ECO:0000313" key="3">
    <source>
        <dbReference type="Proteomes" id="UP000051530"/>
    </source>
</evidence>
<keyword evidence="3" id="KW-1185">Reference proteome</keyword>
<dbReference type="VEuPathDB" id="MicrosporidiaDB:M153_4190006709"/>
<dbReference type="AlphaFoldDB" id="A0A0R0LXU2"/>
<accession>A0A0R0LXU2</accession>
<dbReference type="EMBL" id="LGUB01000152">
    <property type="protein sequence ID" value="KRH94026.1"/>
    <property type="molecule type" value="Genomic_DNA"/>
</dbReference>
<dbReference type="Proteomes" id="UP000051530">
    <property type="component" value="Unassembled WGS sequence"/>
</dbReference>
<dbReference type="Pfam" id="PF00462">
    <property type="entry name" value="Glutaredoxin"/>
    <property type="match status" value="1"/>
</dbReference>
<dbReference type="PROSITE" id="PS51354">
    <property type="entry name" value="GLUTAREDOXIN_2"/>
    <property type="match status" value="1"/>
</dbReference>
<name>A0A0R0LXU2_9MICR</name>
<comment type="caution">
    <text evidence="2">The sequence shown here is derived from an EMBL/GenBank/DDBJ whole genome shotgun (WGS) entry which is preliminary data.</text>
</comment>
<dbReference type="GO" id="GO:0016491">
    <property type="term" value="F:oxidoreductase activity"/>
    <property type="evidence" value="ECO:0007669"/>
    <property type="project" value="UniProtKB-ARBA"/>
</dbReference>
<gene>
    <name evidence="2" type="ORF">M153_4190006709</name>
</gene>
<evidence type="ECO:0000259" key="1">
    <source>
        <dbReference type="Pfam" id="PF00462"/>
    </source>
</evidence>
<dbReference type="Gene3D" id="3.40.30.10">
    <property type="entry name" value="Glutaredoxin"/>
    <property type="match status" value="1"/>
</dbReference>
<feature type="domain" description="Glutaredoxin" evidence="1">
    <location>
        <begin position="33"/>
        <end position="86"/>
    </location>
</feature>
<proteinExistence type="predicted"/>
<dbReference type="SUPFAM" id="SSF52833">
    <property type="entry name" value="Thioredoxin-like"/>
    <property type="match status" value="1"/>
</dbReference>
<evidence type="ECO:0000313" key="2">
    <source>
        <dbReference type="EMBL" id="KRH94026.1"/>
    </source>
</evidence>
<dbReference type="InterPro" id="IPR036249">
    <property type="entry name" value="Thioredoxin-like_sf"/>
</dbReference>